<dbReference type="EMBL" id="BGPR01001381">
    <property type="protein sequence ID" value="GBM52521.1"/>
    <property type="molecule type" value="Genomic_DNA"/>
</dbReference>
<evidence type="ECO:0000313" key="1">
    <source>
        <dbReference type="EMBL" id="GBM52521.1"/>
    </source>
</evidence>
<accession>A0A4Y2GGN1</accession>
<evidence type="ECO:0000313" key="2">
    <source>
        <dbReference type="Proteomes" id="UP000499080"/>
    </source>
</evidence>
<dbReference type="AlphaFoldDB" id="A0A4Y2GGN1"/>
<dbReference type="Proteomes" id="UP000499080">
    <property type="component" value="Unassembled WGS sequence"/>
</dbReference>
<organism evidence="1 2">
    <name type="scientific">Araneus ventricosus</name>
    <name type="common">Orbweaver spider</name>
    <name type="synonym">Epeira ventricosa</name>
    <dbReference type="NCBI Taxonomy" id="182803"/>
    <lineage>
        <taxon>Eukaryota</taxon>
        <taxon>Metazoa</taxon>
        <taxon>Ecdysozoa</taxon>
        <taxon>Arthropoda</taxon>
        <taxon>Chelicerata</taxon>
        <taxon>Arachnida</taxon>
        <taxon>Araneae</taxon>
        <taxon>Araneomorphae</taxon>
        <taxon>Entelegynae</taxon>
        <taxon>Araneoidea</taxon>
        <taxon>Araneidae</taxon>
        <taxon>Araneus</taxon>
    </lineage>
</organism>
<gene>
    <name evidence="1" type="ORF">AVEN_106952_1</name>
</gene>
<sequence length="112" mass="12999">MKQHNRTWEVTPRFETIRRLFGDEPCIAELWSDAKDDTETTTLSFNFHTTPAGQRLTLDVFSLYEAHIQYTCRNRISNPRLITSQAERLPQGHRDHTESSLQLVPLAPSVLF</sequence>
<keyword evidence="2" id="KW-1185">Reference proteome</keyword>
<comment type="caution">
    <text evidence="1">The sequence shown here is derived from an EMBL/GenBank/DDBJ whole genome shotgun (WGS) entry which is preliminary data.</text>
</comment>
<proteinExistence type="predicted"/>
<reference evidence="1 2" key="1">
    <citation type="journal article" date="2019" name="Sci. Rep.">
        <title>Orb-weaving spider Araneus ventricosus genome elucidates the spidroin gene catalogue.</title>
        <authorList>
            <person name="Kono N."/>
            <person name="Nakamura H."/>
            <person name="Ohtoshi R."/>
            <person name="Moran D.A.P."/>
            <person name="Shinohara A."/>
            <person name="Yoshida Y."/>
            <person name="Fujiwara M."/>
            <person name="Mori M."/>
            <person name="Tomita M."/>
            <person name="Arakawa K."/>
        </authorList>
    </citation>
    <scope>NUCLEOTIDE SEQUENCE [LARGE SCALE GENOMIC DNA]</scope>
</reference>
<protein>
    <submittedName>
        <fullName evidence="1">Uncharacterized protein</fullName>
    </submittedName>
</protein>
<name>A0A4Y2GGN1_ARAVE</name>